<dbReference type="Pfam" id="PF00571">
    <property type="entry name" value="CBS"/>
    <property type="match status" value="2"/>
</dbReference>
<keyword evidence="12" id="KW-1185">Reference proteome</keyword>
<evidence type="ECO:0000256" key="2">
    <source>
        <dbReference type="ARBA" id="ARBA00022737"/>
    </source>
</evidence>
<dbReference type="InterPro" id="IPR000644">
    <property type="entry name" value="CBS_dom"/>
</dbReference>
<dbReference type="CDD" id="cd04604">
    <property type="entry name" value="CBS_pair_SIS_assoc"/>
    <property type="match status" value="1"/>
</dbReference>
<dbReference type="InterPro" id="IPR004800">
    <property type="entry name" value="KdsD/KpsF-type"/>
</dbReference>
<feature type="domain" description="CBS" evidence="7">
    <location>
        <begin position="205"/>
        <end position="261"/>
    </location>
</feature>
<dbReference type="GO" id="GO:0019146">
    <property type="term" value="F:arabinose-5-phosphate isomerase activity"/>
    <property type="evidence" value="ECO:0007669"/>
    <property type="project" value="UniProtKB-EC"/>
</dbReference>
<evidence type="ECO:0000313" key="12">
    <source>
        <dbReference type="Proteomes" id="UP000239237"/>
    </source>
</evidence>
<dbReference type="KEGG" id="lsu:A6B45_03890"/>
<dbReference type="NCBIfam" id="TIGR00393">
    <property type="entry name" value="kpsF"/>
    <property type="match status" value="1"/>
</dbReference>
<evidence type="ECO:0000313" key="9">
    <source>
        <dbReference type="EMBL" id="SPD91736.1"/>
    </source>
</evidence>
<dbReference type="InterPro" id="IPR001347">
    <property type="entry name" value="SIS_dom"/>
</dbReference>
<evidence type="ECO:0000259" key="8">
    <source>
        <dbReference type="PROSITE" id="PS51464"/>
    </source>
</evidence>
<feature type="site" description="Catalytically relevant" evidence="5">
    <location>
        <position position="188"/>
    </location>
</feature>
<keyword evidence="3 6" id="KW-0129">CBS domain</keyword>
<dbReference type="Gene3D" id="3.10.580.10">
    <property type="entry name" value="CBS-domain"/>
    <property type="match status" value="1"/>
</dbReference>
<dbReference type="EMBL" id="OKQU01000001">
    <property type="protein sequence ID" value="SPE07015.1"/>
    <property type="molecule type" value="Genomic_DNA"/>
</dbReference>
<dbReference type="SUPFAM" id="SSF53697">
    <property type="entry name" value="SIS domain"/>
    <property type="match status" value="1"/>
</dbReference>
<evidence type="ECO:0000313" key="11">
    <source>
        <dbReference type="Proteomes" id="UP000237923"/>
    </source>
</evidence>
<reference evidence="10 11" key="2">
    <citation type="submission" date="2018-02" db="EMBL/GenBank/DDBJ databases">
        <authorList>
            <person name="Cohen D.B."/>
            <person name="Kent A.D."/>
        </authorList>
    </citation>
    <scope>NUCLEOTIDE SEQUENCE [LARGE SCALE GENOMIC DNA]</scope>
    <source>
        <strain evidence="10 11">CECT 9216</strain>
    </source>
</reference>
<reference evidence="9 12" key="1">
    <citation type="submission" date="2018-02" db="EMBL/GenBank/DDBJ databases">
        <authorList>
            <person name="Rodrigo-Torres L."/>
            <person name="Arahal R. D."/>
            <person name="Lucena T."/>
        </authorList>
    </citation>
    <scope>NUCLEOTIDE SEQUENCE [LARGE SCALE GENOMIC DNA]</scope>
    <source>
        <strain evidence="9 12">CECT 8486</strain>
    </source>
</reference>
<dbReference type="Pfam" id="PF01380">
    <property type="entry name" value="SIS"/>
    <property type="match status" value="1"/>
</dbReference>
<evidence type="ECO:0000259" key="7">
    <source>
        <dbReference type="PROSITE" id="PS51371"/>
    </source>
</evidence>
<dbReference type="Proteomes" id="UP000239237">
    <property type="component" value="Unassembled WGS sequence"/>
</dbReference>
<dbReference type="EC" id="5.3.1.13" evidence="10"/>
<dbReference type="Gene3D" id="3.40.50.10490">
    <property type="entry name" value="Glucose-6-phosphate isomerase like protein, domain 1"/>
    <property type="match status" value="1"/>
</dbReference>
<dbReference type="RefSeq" id="WP_072613441.1">
    <property type="nucleotide sequence ID" value="NZ_AP017935.1"/>
</dbReference>
<name>A0A2N9KAB9_9LACO</name>
<keyword evidence="2" id="KW-0677">Repeat</keyword>
<feature type="site" description="Catalytically relevant" evidence="5">
    <location>
        <position position="51"/>
    </location>
</feature>
<dbReference type="AlphaFoldDB" id="A0A2N9KAB9"/>
<feature type="domain" description="SIS" evidence="8">
    <location>
        <begin position="33"/>
        <end position="179"/>
    </location>
</feature>
<dbReference type="GeneID" id="99673921"/>
<dbReference type="PIRSF" id="PIRSF004692">
    <property type="entry name" value="KdsD_KpsF"/>
    <property type="match status" value="1"/>
</dbReference>
<sequence>MKVYYEDAKKTFDAEIEALNRVKSSLGKSFDEAVDKILSTKGRVIFIGIGKSGIIADKIAASFSSVGLASFYIDAGTAYHGDLGRVSSDDVVIFISNSGETQEVLQALSALQNIHNNELATIALTGSEDSTLAKNTDIVLSIDVAEEADITKLAPTSSTTATLVMGDALLVAIETAKEFDRESFAMYHPGGSIGKILLQNVKNSMHTKIPYVHVDTSINEVIYRISDYGIGITLVKDEQENVIGIITDGDIRKKFLNISKVKGSTAKDYMTQGFISISENKRNREAWRKMANYNISNLVVLDKDKKVVGVVTIHDVLE</sequence>
<evidence type="ECO:0000256" key="5">
    <source>
        <dbReference type="PIRSR" id="PIRSR004692-3"/>
    </source>
</evidence>
<feature type="site" description="Catalytically relevant" evidence="5">
    <location>
        <position position="103"/>
    </location>
</feature>
<dbReference type="InterPro" id="IPR046348">
    <property type="entry name" value="SIS_dom_sf"/>
</dbReference>
<dbReference type="InterPro" id="IPR050986">
    <property type="entry name" value="GutQ/KpsF_isomerases"/>
</dbReference>
<dbReference type="CDD" id="cd05014">
    <property type="entry name" value="SIS_Kpsf"/>
    <property type="match status" value="1"/>
</dbReference>
<dbReference type="InterPro" id="IPR035474">
    <property type="entry name" value="SIS_Kpsf"/>
</dbReference>
<evidence type="ECO:0000256" key="6">
    <source>
        <dbReference type="PROSITE-ProRule" id="PRU00703"/>
    </source>
</evidence>
<accession>A0A2N9KAB9</accession>
<feature type="site" description="Catalytically relevant" evidence="5">
    <location>
        <position position="147"/>
    </location>
</feature>
<feature type="domain" description="CBS" evidence="7">
    <location>
        <begin position="270"/>
        <end position="318"/>
    </location>
</feature>
<dbReference type="PROSITE" id="PS51371">
    <property type="entry name" value="CBS"/>
    <property type="match status" value="2"/>
</dbReference>
<evidence type="ECO:0000313" key="10">
    <source>
        <dbReference type="EMBL" id="SPE07015.1"/>
    </source>
</evidence>
<dbReference type="PANTHER" id="PTHR42745">
    <property type="match status" value="1"/>
</dbReference>
<dbReference type="GO" id="GO:0097367">
    <property type="term" value="F:carbohydrate derivative binding"/>
    <property type="evidence" value="ECO:0007669"/>
    <property type="project" value="InterPro"/>
</dbReference>
<proteinExistence type="inferred from homology"/>
<dbReference type="EMBL" id="OKQR01000001">
    <property type="protein sequence ID" value="SPD91736.1"/>
    <property type="molecule type" value="Genomic_DNA"/>
</dbReference>
<dbReference type="PANTHER" id="PTHR42745:SF1">
    <property type="entry name" value="ARABINOSE 5-PHOSPHATE ISOMERASE KDSD"/>
    <property type="match status" value="1"/>
</dbReference>
<comment type="similarity">
    <text evidence="1 4">Belongs to the SIS family. GutQ/KpsF subfamily.</text>
</comment>
<dbReference type="GO" id="GO:1901135">
    <property type="term" value="P:carbohydrate derivative metabolic process"/>
    <property type="evidence" value="ECO:0007669"/>
    <property type="project" value="InterPro"/>
</dbReference>
<dbReference type="SMART" id="SM00116">
    <property type="entry name" value="CBS"/>
    <property type="match status" value="2"/>
</dbReference>
<dbReference type="PROSITE" id="PS51464">
    <property type="entry name" value="SIS"/>
    <property type="match status" value="1"/>
</dbReference>
<keyword evidence="10" id="KW-0413">Isomerase</keyword>
<dbReference type="Proteomes" id="UP000237923">
    <property type="component" value="Unassembled WGS sequence"/>
</dbReference>
<organism evidence="10 11">
    <name type="scientific">Leuconostoc suionicum</name>
    <dbReference type="NCBI Taxonomy" id="1511761"/>
    <lineage>
        <taxon>Bacteria</taxon>
        <taxon>Bacillati</taxon>
        <taxon>Bacillota</taxon>
        <taxon>Bacilli</taxon>
        <taxon>Lactobacillales</taxon>
        <taxon>Lactobacillaceae</taxon>
        <taxon>Leuconostoc</taxon>
    </lineage>
</organism>
<evidence type="ECO:0000256" key="3">
    <source>
        <dbReference type="ARBA" id="ARBA00023122"/>
    </source>
</evidence>
<dbReference type="InterPro" id="IPR046342">
    <property type="entry name" value="CBS_dom_sf"/>
</dbReference>
<evidence type="ECO:0000256" key="4">
    <source>
        <dbReference type="PIRNR" id="PIRNR004692"/>
    </source>
</evidence>
<gene>
    <name evidence="10" type="primary">kdsD</name>
    <name evidence="9" type="ORF">LES8486_00721</name>
    <name evidence="10" type="ORF">LES9216_00868</name>
</gene>
<protein>
    <submittedName>
        <fullName evidence="10">Arabinose 5-phosphate isomerase KdsD</fullName>
        <ecNumber evidence="10">5.3.1.13</ecNumber>
    </submittedName>
</protein>
<evidence type="ECO:0000256" key="1">
    <source>
        <dbReference type="ARBA" id="ARBA00008165"/>
    </source>
</evidence>
<dbReference type="GO" id="GO:0005975">
    <property type="term" value="P:carbohydrate metabolic process"/>
    <property type="evidence" value="ECO:0007669"/>
    <property type="project" value="InterPro"/>
</dbReference>